<evidence type="ECO:0000313" key="3">
    <source>
        <dbReference type="Proteomes" id="UP001409585"/>
    </source>
</evidence>
<dbReference type="Proteomes" id="UP001409585">
    <property type="component" value="Unassembled WGS sequence"/>
</dbReference>
<keyword evidence="1" id="KW-0732">Signal</keyword>
<dbReference type="EMBL" id="BAABLX010000024">
    <property type="protein sequence ID" value="GAA4946266.1"/>
    <property type="molecule type" value="Genomic_DNA"/>
</dbReference>
<accession>A0AAV3U456</accession>
<evidence type="ECO:0000256" key="1">
    <source>
        <dbReference type="SAM" id="SignalP"/>
    </source>
</evidence>
<feature type="chain" id="PRO_5043842343" evidence="1">
    <location>
        <begin position="39"/>
        <end position="223"/>
    </location>
</feature>
<reference evidence="3" key="1">
    <citation type="journal article" date="2019" name="Int. J. Syst. Evol. Microbiol.">
        <title>The Global Catalogue of Microorganisms (GCM) 10K type strain sequencing project: providing services to taxonomists for standard genome sequencing and annotation.</title>
        <authorList>
            <consortium name="The Broad Institute Genomics Platform"/>
            <consortium name="The Broad Institute Genome Sequencing Center for Infectious Disease"/>
            <person name="Wu L."/>
            <person name="Ma J."/>
        </authorList>
    </citation>
    <scope>NUCLEOTIDE SEQUENCE [LARGE SCALE GENOMIC DNA]</scope>
    <source>
        <strain evidence="3">JCM 19134</strain>
    </source>
</reference>
<evidence type="ECO:0000313" key="2">
    <source>
        <dbReference type="EMBL" id="GAA4946266.1"/>
    </source>
</evidence>
<keyword evidence="3" id="KW-1185">Reference proteome</keyword>
<gene>
    <name evidence="2" type="ORF">GCM10025791_27030</name>
</gene>
<sequence length="223" mass="24758">MFRLFNSLQNIRHQPLQLQLLLLLCFCCGLFTTATVSAHPAANSALLINVSPQEIFIELDIPVGQLYGVAPAIFPQAKTANDMDEAMRIFSQIDRQKAVQYLATHTAITTEQQKTHLDWQGHVTAISVHNDGHDVFLKAHIAFVLQQGSAVAAKSVTRLHYDGVVHRVKNHRVSVDQSITHTGSKPTKTKRIAVIRNNRTAIKLTMPADLSALQRQAANQITR</sequence>
<name>A0AAV3U456_9ALTE</name>
<comment type="caution">
    <text evidence="2">The sequence shown here is derived from an EMBL/GenBank/DDBJ whole genome shotgun (WGS) entry which is preliminary data.</text>
</comment>
<dbReference type="RefSeq" id="WP_345423070.1">
    <property type="nucleotide sequence ID" value="NZ_AP031496.1"/>
</dbReference>
<feature type="signal peptide" evidence="1">
    <location>
        <begin position="1"/>
        <end position="38"/>
    </location>
</feature>
<proteinExistence type="predicted"/>
<protein>
    <submittedName>
        <fullName evidence="2">Uncharacterized protein</fullName>
    </submittedName>
</protein>
<organism evidence="2 3">
    <name type="scientific">Halioxenophilus aromaticivorans</name>
    <dbReference type="NCBI Taxonomy" id="1306992"/>
    <lineage>
        <taxon>Bacteria</taxon>
        <taxon>Pseudomonadati</taxon>
        <taxon>Pseudomonadota</taxon>
        <taxon>Gammaproteobacteria</taxon>
        <taxon>Alteromonadales</taxon>
        <taxon>Alteromonadaceae</taxon>
        <taxon>Halioxenophilus</taxon>
    </lineage>
</organism>
<dbReference type="AlphaFoldDB" id="A0AAV3U456"/>